<dbReference type="Proteomes" id="UP000198362">
    <property type="component" value="Unassembled WGS sequence"/>
</dbReference>
<dbReference type="EMBL" id="FZPH01000004">
    <property type="protein sequence ID" value="SNT32197.1"/>
    <property type="molecule type" value="Genomic_DNA"/>
</dbReference>
<sequence>MTRRAGSALDLELQDAYWELPGGDYVPQGSAPSRLLEDSDHLDASWTATVDSLKGEAQVSPEARQRIKKEVEDFEKQERTDIPAPTHDDLAVISVAQPAGSKIARSLLSLLDVSRLISHRH</sequence>
<evidence type="ECO:0000313" key="2">
    <source>
        <dbReference type="Proteomes" id="UP000198362"/>
    </source>
</evidence>
<name>A0A239LNE1_9ACTN</name>
<keyword evidence="2" id="KW-1185">Reference proteome</keyword>
<organism evidence="1 2">
    <name type="scientific">Asanoa hainanensis</name>
    <dbReference type="NCBI Taxonomy" id="560556"/>
    <lineage>
        <taxon>Bacteria</taxon>
        <taxon>Bacillati</taxon>
        <taxon>Actinomycetota</taxon>
        <taxon>Actinomycetes</taxon>
        <taxon>Micromonosporales</taxon>
        <taxon>Micromonosporaceae</taxon>
        <taxon>Asanoa</taxon>
    </lineage>
</organism>
<dbReference type="AlphaFoldDB" id="A0A239LNE1"/>
<gene>
    <name evidence="1" type="ORF">SAMN05421812_104478</name>
</gene>
<evidence type="ECO:0000313" key="1">
    <source>
        <dbReference type="EMBL" id="SNT32197.1"/>
    </source>
</evidence>
<accession>A0A239LNE1</accession>
<proteinExistence type="predicted"/>
<reference evidence="1 2" key="1">
    <citation type="submission" date="2017-06" db="EMBL/GenBank/DDBJ databases">
        <authorList>
            <person name="Kim H.J."/>
            <person name="Triplett B.A."/>
        </authorList>
    </citation>
    <scope>NUCLEOTIDE SEQUENCE [LARGE SCALE GENOMIC DNA]</scope>
    <source>
        <strain evidence="1 2">CGMCC 4.5593</strain>
    </source>
</reference>
<protein>
    <submittedName>
        <fullName evidence="1">Uncharacterized protein</fullName>
    </submittedName>
</protein>
<dbReference type="RefSeq" id="WP_144022574.1">
    <property type="nucleotide sequence ID" value="NZ_FZPH01000004.1"/>
</dbReference>